<reference evidence="3" key="1">
    <citation type="submission" date="2020-05" db="EMBL/GenBank/DDBJ databases">
        <authorList>
            <person name="Chiriac C."/>
            <person name="Salcher M."/>
            <person name="Ghai R."/>
            <person name="Kavagutti S V."/>
        </authorList>
    </citation>
    <scope>NUCLEOTIDE SEQUENCE</scope>
</reference>
<evidence type="ECO:0000313" key="3">
    <source>
        <dbReference type="EMBL" id="CAB4914301.1"/>
    </source>
</evidence>
<organism evidence="3">
    <name type="scientific">freshwater metagenome</name>
    <dbReference type="NCBI Taxonomy" id="449393"/>
    <lineage>
        <taxon>unclassified sequences</taxon>
        <taxon>metagenomes</taxon>
        <taxon>ecological metagenomes</taxon>
    </lineage>
</organism>
<name>A0A6J7H0D9_9ZZZZ</name>
<gene>
    <name evidence="2" type="ORF">UFOPK2658_01923</name>
    <name evidence="3" type="ORF">UFOPK3494_01724</name>
</gene>
<sequence>MSMRKPRSSGQDGGSSSRMPPLPHDQATTEVGCASVAIASPAIIIKPGGKATTVVGSTPTPAR</sequence>
<dbReference type="EMBL" id="CAEZYH010000148">
    <property type="protein sequence ID" value="CAB4734928.1"/>
    <property type="molecule type" value="Genomic_DNA"/>
</dbReference>
<dbReference type="EMBL" id="CAFBMF010000171">
    <property type="protein sequence ID" value="CAB4914301.1"/>
    <property type="molecule type" value="Genomic_DNA"/>
</dbReference>
<feature type="region of interest" description="Disordered" evidence="1">
    <location>
        <begin position="1"/>
        <end position="28"/>
    </location>
</feature>
<evidence type="ECO:0000256" key="1">
    <source>
        <dbReference type="SAM" id="MobiDB-lite"/>
    </source>
</evidence>
<accession>A0A6J7H0D9</accession>
<feature type="compositionally biased region" description="Low complexity" evidence="1">
    <location>
        <begin position="8"/>
        <end position="17"/>
    </location>
</feature>
<proteinExistence type="predicted"/>
<dbReference type="AlphaFoldDB" id="A0A6J7H0D9"/>
<protein>
    <submittedName>
        <fullName evidence="3">Unannotated protein</fullName>
    </submittedName>
</protein>
<evidence type="ECO:0000313" key="2">
    <source>
        <dbReference type="EMBL" id="CAB4734928.1"/>
    </source>
</evidence>